<evidence type="ECO:0000313" key="2">
    <source>
        <dbReference type="Proteomes" id="UP000072660"/>
    </source>
</evidence>
<dbReference type="InterPro" id="IPR028140">
    <property type="entry name" value="TraM"/>
</dbReference>
<keyword evidence="2" id="KW-1185">Reference proteome</keyword>
<dbReference type="Proteomes" id="UP000072660">
    <property type="component" value="Unassembled WGS sequence"/>
</dbReference>
<gene>
    <name evidence="1" type="ORF">AXE65_04885</name>
</gene>
<dbReference type="EMBL" id="LSZO01000181">
    <property type="protein sequence ID" value="KXU36463.1"/>
    <property type="molecule type" value="Genomic_DNA"/>
</dbReference>
<dbReference type="RefSeq" id="WP_068391609.1">
    <property type="nucleotide sequence ID" value="NZ_LSZO01000181.1"/>
</dbReference>
<sequence>MALDLEAVAAEIGKRHGIKITKDDPIMILVTVIALLEQEMFQQKQKLMTDVVSEVEAFMTRNNEGS</sequence>
<name>A0A139SPK0_9GAMM</name>
<dbReference type="GO" id="GO:0009372">
    <property type="term" value="P:quorum sensing"/>
    <property type="evidence" value="ECO:0007669"/>
    <property type="project" value="InterPro"/>
</dbReference>
<accession>A0A139SPK0</accession>
<dbReference type="Pfam" id="PF11657">
    <property type="entry name" value="Activator-TraM"/>
    <property type="match status" value="1"/>
</dbReference>
<comment type="caution">
    <text evidence="1">The sequence shown here is derived from an EMBL/GenBank/DDBJ whole genome shotgun (WGS) entry which is preliminary data.</text>
</comment>
<protein>
    <submittedName>
        <fullName evidence="1">Uncharacterized protein</fullName>
    </submittedName>
</protein>
<organism evidence="1 2">
    <name type="scientific">Ventosimonas gracilis</name>
    <dbReference type="NCBI Taxonomy" id="1680762"/>
    <lineage>
        <taxon>Bacteria</taxon>
        <taxon>Pseudomonadati</taxon>
        <taxon>Pseudomonadota</taxon>
        <taxon>Gammaproteobacteria</taxon>
        <taxon>Pseudomonadales</taxon>
        <taxon>Ventosimonadaceae</taxon>
        <taxon>Ventosimonas</taxon>
    </lineage>
</organism>
<evidence type="ECO:0000313" key="1">
    <source>
        <dbReference type="EMBL" id="KXU36463.1"/>
    </source>
</evidence>
<dbReference type="OrthoDB" id="7478199at2"/>
<proteinExistence type="predicted"/>
<reference evidence="1 2" key="1">
    <citation type="submission" date="2016-02" db="EMBL/GenBank/DDBJ databases">
        <authorList>
            <person name="Wen L."/>
            <person name="He K."/>
            <person name="Yang H."/>
        </authorList>
    </citation>
    <scope>NUCLEOTIDE SEQUENCE [LARGE SCALE GENOMIC DNA]</scope>
    <source>
        <strain evidence="1 2">CV58</strain>
    </source>
</reference>
<dbReference type="AlphaFoldDB" id="A0A139SPK0"/>